<dbReference type="Proteomes" id="UP000823821">
    <property type="component" value="Unassembled WGS sequence"/>
</dbReference>
<evidence type="ECO:0000313" key="3">
    <source>
        <dbReference type="Proteomes" id="UP000823821"/>
    </source>
</evidence>
<evidence type="ECO:0000313" key="2">
    <source>
        <dbReference type="EMBL" id="HJA78294.1"/>
    </source>
</evidence>
<dbReference type="Gene3D" id="3.30.1150.10">
    <property type="match status" value="1"/>
</dbReference>
<comment type="caution">
    <text evidence="2">The sequence shown here is derived from an EMBL/GenBank/DDBJ whole genome shotgun (WGS) entry which is preliminary data.</text>
</comment>
<dbReference type="SUPFAM" id="SSF74653">
    <property type="entry name" value="TolA/TonB C-terminal domain"/>
    <property type="match status" value="1"/>
</dbReference>
<dbReference type="GO" id="GO:0016020">
    <property type="term" value="C:membrane"/>
    <property type="evidence" value="ECO:0007669"/>
    <property type="project" value="InterPro"/>
</dbReference>
<gene>
    <name evidence="2" type="primary">tolA</name>
    <name evidence="2" type="ORF">H9784_01800</name>
</gene>
<reference evidence="2" key="1">
    <citation type="journal article" date="2021" name="PeerJ">
        <title>Extensive microbial diversity within the chicken gut microbiome revealed by metagenomics and culture.</title>
        <authorList>
            <person name="Gilroy R."/>
            <person name="Ravi A."/>
            <person name="Getino M."/>
            <person name="Pursley I."/>
            <person name="Horton D.L."/>
            <person name="Alikhan N.F."/>
            <person name="Baker D."/>
            <person name="Gharbi K."/>
            <person name="Hall N."/>
            <person name="Watson M."/>
            <person name="Adriaenssens E.M."/>
            <person name="Foster-Nyarko E."/>
            <person name="Jarju S."/>
            <person name="Secka A."/>
            <person name="Antonio M."/>
            <person name="Oren A."/>
            <person name="Chaudhuri R.R."/>
            <person name="La Ragione R."/>
            <person name="Hildebrand F."/>
            <person name="Pallen M.J."/>
        </authorList>
    </citation>
    <scope>NUCLEOTIDE SEQUENCE</scope>
    <source>
        <strain evidence="2">5032</strain>
    </source>
</reference>
<dbReference type="Pfam" id="PF13103">
    <property type="entry name" value="TonB_2"/>
    <property type="match status" value="1"/>
</dbReference>
<dbReference type="GO" id="GO:0043213">
    <property type="term" value="P:bacteriocin transport"/>
    <property type="evidence" value="ECO:0007669"/>
    <property type="project" value="InterPro"/>
</dbReference>
<proteinExistence type="predicted"/>
<name>A0A9D2HLZ4_9BACT</name>
<feature type="region of interest" description="Disordered" evidence="1">
    <location>
        <begin position="206"/>
        <end position="225"/>
    </location>
</feature>
<dbReference type="EMBL" id="DWZD01000013">
    <property type="protein sequence ID" value="HJA78294.1"/>
    <property type="molecule type" value="Genomic_DNA"/>
</dbReference>
<organism evidence="2 3">
    <name type="scientific">Candidatus Desulfovibrio intestinavium</name>
    <dbReference type="NCBI Taxonomy" id="2838534"/>
    <lineage>
        <taxon>Bacteria</taxon>
        <taxon>Pseudomonadati</taxon>
        <taxon>Thermodesulfobacteriota</taxon>
        <taxon>Desulfovibrionia</taxon>
        <taxon>Desulfovibrionales</taxon>
        <taxon>Desulfovibrionaceae</taxon>
        <taxon>Desulfovibrio</taxon>
    </lineage>
</organism>
<dbReference type="GO" id="GO:0019534">
    <property type="term" value="F:toxin transmembrane transporter activity"/>
    <property type="evidence" value="ECO:0007669"/>
    <property type="project" value="InterPro"/>
</dbReference>
<dbReference type="InterPro" id="IPR014161">
    <property type="entry name" value="Tol-Pal_TolA"/>
</dbReference>
<sequence>MNWSSYLLSVCLHAAFILLVLFWPTSPPIRLDSPPVMISLVDGAPGGNRTPSNILGKMGEPTNGPQDISPPAKKDEVARRARPEKAEAVPMPEEKKPPQPKIPEPRPQPKEEAVPLAKKKEPEKPKEQPKEEPEKPKEQPKEKPKEQPKEQPKEKPKAQKKSQDKPKPKSDPIKDALAQAKRAASSRVESGDRGNAVEQALAQARRNAGGTGGGGGGEGDGPGGGGLNEAYLGTVMLAVRPNWSYASASRANLSCVVHVTVDMQGEVQQATVTQSSGNAQYDASAVNSVWRTSRGGEFPPPPSAEFMELDLVFTLNEMMGR</sequence>
<feature type="compositionally biased region" description="Gly residues" evidence="1">
    <location>
        <begin position="209"/>
        <end position="225"/>
    </location>
</feature>
<feature type="region of interest" description="Disordered" evidence="1">
    <location>
        <begin position="42"/>
        <end position="195"/>
    </location>
</feature>
<reference evidence="2" key="2">
    <citation type="submission" date="2021-04" db="EMBL/GenBank/DDBJ databases">
        <authorList>
            <person name="Gilroy R."/>
        </authorList>
    </citation>
    <scope>NUCLEOTIDE SEQUENCE</scope>
    <source>
        <strain evidence="2">5032</strain>
    </source>
</reference>
<protein>
    <submittedName>
        <fullName evidence="2">Cell envelope integrity protein TolA</fullName>
    </submittedName>
</protein>
<dbReference type="NCBIfam" id="TIGR02794">
    <property type="entry name" value="tolA_full"/>
    <property type="match status" value="1"/>
</dbReference>
<dbReference type="AlphaFoldDB" id="A0A9D2HLZ4"/>
<accession>A0A9D2HLZ4</accession>
<feature type="compositionally biased region" description="Basic and acidic residues" evidence="1">
    <location>
        <begin position="72"/>
        <end position="174"/>
    </location>
</feature>
<evidence type="ECO:0000256" key="1">
    <source>
        <dbReference type="SAM" id="MobiDB-lite"/>
    </source>
</evidence>